<evidence type="ECO:0000313" key="1">
    <source>
        <dbReference type="EMBL" id="KAI0044505.1"/>
    </source>
</evidence>
<sequence>MGMCQVLEAPDEDRNTALFNPVLAAWNGVFRWMVYIDKLYRAEDPQHPMIAIITTTIYEVGMRREMRNLFCDTPGILEFTASVWMNGERTAELSSPVPAWNLADTLNRQPLSSAQNAYVFFAGNEGHVADSLVRGLRQAAKKHASSLFETITYLKLVSGLGVGVETLVRQALSKAGVMRAVTRAMVRIWALDVQHDTIFYLAPQLGFHMAVSFLEAGTGVDAVRQSVQEGILEASLNIGPHLNALPAQVTSLVNAIIGIIIPRYIVFRSVTEAVCKSLRALQSANREAQFADSKLQHSWNVLGELARSRERIKNTLEICASRSRATCKNCLVTGRKTSFKRCSRCHSAAYCSTQCQKAAWEAIHKAECAEISHNYLATALSHSDASFQKAVVAFDAKRLVPKLRSLAAQQYPNILLCRLVLTLDYTESAEPQYSLLDRFNESSSPHRAVTFIRYKIRLGEYEEFSILPIASLWIEGEVGGEVSGLEVEDFDVREVLDDVAERVSCVAVVRRVEERNPVTKYSGNISHAFRTSSSSGPSQPEVYR</sequence>
<keyword evidence="2" id="KW-1185">Reference proteome</keyword>
<dbReference type="Proteomes" id="UP000814033">
    <property type="component" value="Unassembled WGS sequence"/>
</dbReference>
<accession>A0ACB8RLM3</accession>
<comment type="caution">
    <text evidence="1">The sequence shown here is derived from an EMBL/GenBank/DDBJ whole genome shotgun (WGS) entry which is preliminary data.</text>
</comment>
<gene>
    <name evidence="1" type="ORF">FA95DRAFT_251459</name>
</gene>
<reference evidence="1" key="2">
    <citation type="journal article" date="2022" name="New Phytol.">
        <title>Evolutionary transition to the ectomycorrhizal habit in the genomes of a hyperdiverse lineage of mushroom-forming fungi.</title>
        <authorList>
            <person name="Looney B."/>
            <person name="Miyauchi S."/>
            <person name="Morin E."/>
            <person name="Drula E."/>
            <person name="Courty P.E."/>
            <person name="Kohler A."/>
            <person name="Kuo A."/>
            <person name="LaButti K."/>
            <person name="Pangilinan J."/>
            <person name="Lipzen A."/>
            <person name="Riley R."/>
            <person name="Andreopoulos W."/>
            <person name="He G."/>
            <person name="Johnson J."/>
            <person name="Nolan M."/>
            <person name="Tritt A."/>
            <person name="Barry K.W."/>
            <person name="Grigoriev I.V."/>
            <person name="Nagy L.G."/>
            <person name="Hibbett D."/>
            <person name="Henrissat B."/>
            <person name="Matheny P.B."/>
            <person name="Labbe J."/>
            <person name="Martin F.M."/>
        </authorList>
    </citation>
    <scope>NUCLEOTIDE SEQUENCE</scope>
    <source>
        <strain evidence="1">FP105234-sp</strain>
    </source>
</reference>
<name>A0ACB8RLM3_9AGAM</name>
<dbReference type="EMBL" id="MU275980">
    <property type="protein sequence ID" value="KAI0044505.1"/>
    <property type="molecule type" value="Genomic_DNA"/>
</dbReference>
<proteinExistence type="predicted"/>
<protein>
    <submittedName>
        <fullName evidence="1">Uncharacterized protein</fullName>
    </submittedName>
</protein>
<organism evidence="1 2">
    <name type="scientific">Auriscalpium vulgare</name>
    <dbReference type="NCBI Taxonomy" id="40419"/>
    <lineage>
        <taxon>Eukaryota</taxon>
        <taxon>Fungi</taxon>
        <taxon>Dikarya</taxon>
        <taxon>Basidiomycota</taxon>
        <taxon>Agaricomycotina</taxon>
        <taxon>Agaricomycetes</taxon>
        <taxon>Russulales</taxon>
        <taxon>Auriscalpiaceae</taxon>
        <taxon>Auriscalpium</taxon>
    </lineage>
</organism>
<reference evidence="1" key="1">
    <citation type="submission" date="2021-02" db="EMBL/GenBank/DDBJ databases">
        <authorList>
            <consortium name="DOE Joint Genome Institute"/>
            <person name="Ahrendt S."/>
            <person name="Looney B.P."/>
            <person name="Miyauchi S."/>
            <person name="Morin E."/>
            <person name="Drula E."/>
            <person name="Courty P.E."/>
            <person name="Chicoki N."/>
            <person name="Fauchery L."/>
            <person name="Kohler A."/>
            <person name="Kuo A."/>
            <person name="Labutti K."/>
            <person name="Pangilinan J."/>
            <person name="Lipzen A."/>
            <person name="Riley R."/>
            <person name="Andreopoulos W."/>
            <person name="He G."/>
            <person name="Johnson J."/>
            <person name="Barry K.W."/>
            <person name="Grigoriev I.V."/>
            <person name="Nagy L."/>
            <person name="Hibbett D."/>
            <person name="Henrissat B."/>
            <person name="Matheny P.B."/>
            <person name="Labbe J."/>
            <person name="Martin F."/>
        </authorList>
    </citation>
    <scope>NUCLEOTIDE SEQUENCE</scope>
    <source>
        <strain evidence="1">FP105234-sp</strain>
    </source>
</reference>
<evidence type="ECO:0000313" key="2">
    <source>
        <dbReference type="Proteomes" id="UP000814033"/>
    </source>
</evidence>